<feature type="transmembrane region" description="Helical" evidence="6">
    <location>
        <begin position="369"/>
        <end position="391"/>
    </location>
</feature>
<feature type="transmembrane region" description="Helical" evidence="6">
    <location>
        <begin position="109"/>
        <end position="128"/>
    </location>
</feature>
<dbReference type="PROSITE" id="PS50850">
    <property type="entry name" value="MFS"/>
    <property type="match status" value="1"/>
</dbReference>
<evidence type="ECO:0000256" key="5">
    <source>
        <dbReference type="ARBA" id="ARBA00023136"/>
    </source>
</evidence>
<comment type="subcellular location">
    <subcellularLocation>
        <location evidence="1">Membrane</location>
        <topology evidence="1">Multi-pass membrane protein</topology>
    </subcellularLocation>
</comment>
<keyword evidence="5 6" id="KW-0472">Membrane</keyword>
<dbReference type="AlphaFoldDB" id="A0A5C6G7X3"/>
<evidence type="ECO:0000256" key="2">
    <source>
        <dbReference type="ARBA" id="ARBA00022448"/>
    </source>
</evidence>
<dbReference type="GO" id="GO:0022857">
    <property type="term" value="F:transmembrane transporter activity"/>
    <property type="evidence" value="ECO:0007669"/>
    <property type="project" value="InterPro"/>
</dbReference>
<feature type="domain" description="Major facilitator superfamily (MFS) profile" evidence="7">
    <location>
        <begin position="36"/>
        <end position="533"/>
    </location>
</feature>
<evidence type="ECO:0000256" key="4">
    <source>
        <dbReference type="ARBA" id="ARBA00022989"/>
    </source>
</evidence>
<dbReference type="GO" id="GO:0016020">
    <property type="term" value="C:membrane"/>
    <property type="evidence" value="ECO:0007669"/>
    <property type="project" value="UniProtKB-SubCell"/>
</dbReference>
<feature type="transmembrane region" description="Helical" evidence="6">
    <location>
        <begin position="506"/>
        <end position="528"/>
    </location>
</feature>
<sequence length="545" mass="59005">MAENTPSESDGAAARKTQRHDANQHVAWTDLPSKNQLAIVTFARMSEPLVQTSLRSYMFYQLRWFDKSLSDAAISRQAGILFASFTAAQLLTAILWGRLADSKRVGRKNVILIGLIGTSLSCVGYGFSTSFWQALTFRTLGGCLNGNVAVMRTIISEIITEKKFQARAFLLLPMASSIGAIVGPILGGLLSDPATSYPDLFRSVPFFLRYPYAAANIVSALLLLVASMAIWLGLEETLESLRGAPSGFGLCTGHKLARQCRKLLRRNRDAEYTPLSSAAVPMGYGAVRPSSTSTNTVRYTQVLSFRRIFTRNLSLTMLAQFFLTLHVGTFNSLWFVFLSTPVWDPRTSNHGMQLPFRFTGGVGLQPQSVGLAMAILGVIGLALQVLLYPPVAARLGTLSSWRASLLLFPMAYFVVPYLSVVPSESEPPQGKTGPGIWLFICAVLFIYVLASTFALPSGFILTNNCSPHPSVLATVHGIGHSVSSLARTIGPIVGGVVYGFGLSIGYVSLAFWMLVGAAMCACLASLFVKDGDGHEIWLEGDEDAE</sequence>
<proteinExistence type="predicted"/>
<name>A0A5C6G7X3_METRR</name>
<evidence type="ECO:0000259" key="7">
    <source>
        <dbReference type="PROSITE" id="PS50850"/>
    </source>
</evidence>
<feature type="transmembrane region" description="Helical" evidence="6">
    <location>
        <begin position="436"/>
        <end position="461"/>
    </location>
</feature>
<evidence type="ECO:0000256" key="1">
    <source>
        <dbReference type="ARBA" id="ARBA00004141"/>
    </source>
</evidence>
<keyword evidence="3 6" id="KW-0812">Transmembrane</keyword>
<dbReference type="Proteomes" id="UP000317257">
    <property type="component" value="Unassembled WGS sequence"/>
</dbReference>
<organism evidence="8 9">
    <name type="scientific">Metarhizium rileyi (strain RCEF 4871)</name>
    <name type="common">Nomuraea rileyi</name>
    <dbReference type="NCBI Taxonomy" id="1649241"/>
    <lineage>
        <taxon>Eukaryota</taxon>
        <taxon>Fungi</taxon>
        <taxon>Dikarya</taxon>
        <taxon>Ascomycota</taxon>
        <taxon>Pezizomycotina</taxon>
        <taxon>Sordariomycetes</taxon>
        <taxon>Hypocreomycetidae</taxon>
        <taxon>Hypocreales</taxon>
        <taxon>Clavicipitaceae</taxon>
        <taxon>Metarhizium</taxon>
    </lineage>
</organism>
<reference evidence="9" key="1">
    <citation type="submission" date="2018-12" db="EMBL/GenBank/DDBJ databases">
        <title>The complete genome of Metarhizium rileyi, a key fungal pathogen of Lepidoptera.</title>
        <authorList>
            <person name="Binneck E."/>
            <person name="Lastra C.C.L."/>
            <person name="Sosa-Gomez D.R."/>
        </authorList>
    </citation>
    <scope>NUCLEOTIDE SEQUENCE [LARGE SCALE GENOMIC DNA]</scope>
    <source>
        <strain evidence="9">Cep018-CH2</strain>
    </source>
</reference>
<dbReference type="Pfam" id="PF07690">
    <property type="entry name" value="MFS_1"/>
    <property type="match status" value="1"/>
</dbReference>
<dbReference type="InterPro" id="IPR011701">
    <property type="entry name" value="MFS"/>
</dbReference>
<feature type="transmembrane region" description="Helical" evidence="6">
    <location>
        <begin position="315"/>
        <end position="337"/>
    </location>
</feature>
<feature type="transmembrane region" description="Helical" evidence="6">
    <location>
        <begin position="210"/>
        <end position="234"/>
    </location>
</feature>
<keyword evidence="4 6" id="KW-1133">Transmembrane helix</keyword>
<dbReference type="EMBL" id="SBHS01000020">
    <property type="protein sequence ID" value="TWU73167.1"/>
    <property type="molecule type" value="Genomic_DNA"/>
</dbReference>
<evidence type="ECO:0000256" key="6">
    <source>
        <dbReference type="SAM" id="Phobius"/>
    </source>
</evidence>
<protein>
    <recommendedName>
        <fullName evidence="7">Major facilitator superfamily (MFS) profile domain-containing protein</fullName>
    </recommendedName>
</protein>
<feature type="transmembrane region" description="Helical" evidence="6">
    <location>
        <begin position="403"/>
        <end position="421"/>
    </location>
</feature>
<keyword evidence="2" id="KW-0813">Transport</keyword>
<dbReference type="PANTHER" id="PTHR23504">
    <property type="entry name" value="MAJOR FACILITATOR SUPERFAMILY DOMAIN-CONTAINING PROTEIN 10"/>
    <property type="match status" value="1"/>
</dbReference>
<dbReference type="PANTHER" id="PTHR23504:SF6">
    <property type="entry name" value="MULTIDRUG TRANSPORTER, PUTATIVE (AFU_ORTHOLOGUE AFUA_4G08740)-RELATED"/>
    <property type="match status" value="1"/>
</dbReference>
<evidence type="ECO:0000256" key="3">
    <source>
        <dbReference type="ARBA" id="ARBA00022692"/>
    </source>
</evidence>
<feature type="transmembrane region" description="Helical" evidence="6">
    <location>
        <begin position="167"/>
        <end position="190"/>
    </location>
</feature>
<dbReference type="InterPro" id="IPR020846">
    <property type="entry name" value="MFS_dom"/>
</dbReference>
<dbReference type="Gene3D" id="1.20.1250.20">
    <property type="entry name" value="MFS general substrate transporter like domains"/>
    <property type="match status" value="1"/>
</dbReference>
<dbReference type="InterPro" id="IPR036259">
    <property type="entry name" value="MFS_trans_sf"/>
</dbReference>
<gene>
    <name evidence="8" type="ORF">ED733_003393</name>
</gene>
<feature type="transmembrane region" description="Helical" evidence="6">
    <location>
        <begin position="78"/>
        <end position="97"/>
    </location>
</feature>
<evidence type="ECO:0000313" key="8">
    <source>
        <dbReference type="EMBL" id="TWU73167.1"/>
    </source>
</evidence>
<evidence type="ECO:0000313" key="9">
    <source>
        <dbReference type="Proteomes" id="UP000317257"/>
    </source>
</evidence>
<accession>A0A5C6G7X3</accession>
<comment type="caution">
    <text evidence="8">The sequence shown here is derived from an EMBL/GenBank/DDBJ whole genome shotgun (WGS) entry which is preliminary data.</text>
</comment>
<dbReference type="SUPFAM" id="SSF103473">
    <property type="entry name" value="MFS general substrate transporter"/>
    <property type="match status" value="1"/>
</dbReference>